<dbReference type="Proteomes" id="UP001387100">
    <property type="component" value="Unassembled WGS sequence"/>
</dbReference>
<name>A0ABU8RJE0_9ACTN</name>
<gene>
    <name evidence="2" type="ORF">WDZ17_07530</name>
</gene>
<reference evidence="2 3" key="1">
    <citation type="journal article" date="2017" name="Int. J. Syst. Evol. Microbiol.">
        <title>Pseudokineococcus basanitobsidens sp. nov., isolated from volcanic rock.</title>
        <authorList>
            <person name="Lee D.W."/>
            <person name="Park M.Y."/>
            <person name="Kim J.J."/>
            <person name="Kim B.S."/>
        </authorList>
    </citation>
    <scope>NUCLEOTIDE SEQUENCE [LARGE SCALE GENOMIC DNA]</scope>
    <source>
        <strain evidence="2 3">DSM 103726</strain>
    </source>
</reference>
<keyword evidence="1" id="KW-1133">Transmembrane helix</keyword>
<comment type="caution">
    <text evidence="2">The sequence shown here is derived from an EMBL/GenBank/DDBJ whole genome shotgun (WGS) entry which is preliminary data.</text>
</comment>
<evidence type="ECO:0000313" key="3">
    <source>
        <dbReference type="Proteomes" id="UP001387100"/>
    </source>
</evidence>
<sequence>MPHPSRTDRRPQRAARAVVGAACGLYAANCALGASVGLHLVDTSRAHWVHHALYGAVVAGALGAVAAGALTGSRAGLALVPALVPLAVLPRVRAPSRAHVLLAASAAPAYAAAVHLARHPS</sequence>
<accession>A0ABU8RJE0</accession>
<evidence type="ECO:0008006" key="4">
    <source>
        <dbReference type="Google" id="ProtNLM"/>
    </source>
</evidence>
<dbReference type="RefSeq" id="WP_339574530.1">
    <property type="nucleotide sequence ID" value="NZ_JBBIAA010000005.1"/>
</dbReference>
<organism evidence="2 3">
    <name type="scientific">Pseudokineococcus basanitobsidens</name>
    <dbReference type="NCBI Taxonomy" id="1926649"/>
    <lineage>
        <taxon>Bacteria</taxon>
        <taxon>Bacillati</taxon>
        <taxon>Actinomycetota</taxon>
        <taxon>Actinomycetes</taxon>
        <taxon>Kineosporiales</taxon>
        <taxon>Kineosporiaceae</taxon>
        <taxon>Pseudokineococcus</taxon>
    </lineage>
</organism>
<protein>
    <recommendedName>
        <fullName evidence="4">Integral membrane protein</fullName>
    </recommendedName>
</protein>
<evidence type="ECO:0000256" key="1">
    <source>
        <dbReference type="SAM" id="Phobius"/>
    </source>
</evidence>
<keyword evidence="1" id="KW-0812">Transmembrane</keyword>
<keyword evidence="3" id="KW-1185">Reference proteome</keyword>
<evidence type="ECO:0000313" key="2">
    <source>
        <dbReference type="EMBL" id="MEJ5945148.1"/>
    </source>
</evidence>
<proteinExistence type="predicted"/>
<dbReference type="EMBL" id="JBBIAA010000005">
    <property type="protein sequence ID" value="MEJ5945148.1"/>
    <property type="molecule type" value="Genomic_DNA"/>
</dbReference>
<feature type="transmembrane region" description="Helical" evidence="1">
    <location>
        <begin position="49"/>
        <end position="68"/>
    </location>
</feature>
<keyword evidence="1" id="KW-0472">Membrane</keyword>